<feature type="region of interest" description="Disordered" evidence="1">
    <location>
        <begin position="36"/>
        <end position="67"/>
    </location>
</feature>
<evidence type="ECO:0000256" key="1">
    <source>
        <dbReference type="SAM" id="MobiDB-lite"/>
    </source>
</evidence>
<evidence type="ECO:0000313" key="4">
    <source>
        <dbReference type="Proteomes" id="UP000265619"/>
    </source>
</evidence>
<evidence type="ECO:0008006" key="5">
    <source>
        <dbReference type="Google" id="ProtNLM"/>
    </source>
</evidence>
<keyword evidence="4" id="KW-1185">Reference proteome</keyword>
<dbReference type="AlphaFoldDB" id="A0A9X8D363"/>
<organism evidence="3 4">
    <name type="scientific">Acidovorax cavernicola</name>
    <dbReference type="NCBI Taxonomy" id="1675792"/>
    <lineage>
        <taxon>Bacteria</taxon>
        <taxon>Pseudomonadati</taxon>
        <taxon>Pseudomonadota</taxon>
        <taxon>Betaproteobacteria</taxon>
        <taxon>Burkholderiales</taxon>
        <taxon>Comamonadaceae</taxon>
        <taxon>Acidovorax</taxon>
    </lineage>
</organism>
<feature type="compositionally biased region" description="Pro residues" evidence="1">
    <location>
        <begin position="48"/>
        <end position="63"/>
    </location>
</feature>
<proteinExistence type="predicted"/>
<name>A0A9X8D363_9BURK</name>
<evidence type="ECO:0000256" key="2">
    <source>
        <dbReference type="SAM" id="SignalP"/>
    </source>
</evidence>
<keyword evidence="2" id="KW-0732">Signal</keyword>
<dbReference type="PROSITE" id="PS51257">
    <property type="entry name" value="PROKAR_LIPOPROTEIN"/>
    <property type="match status" value="1"/>
</dbReference>
<accession>A0A9X8D363</accession>
<comment type="caution">
    <text evidence="3">The sequence shown here is derived from an EMBL/GenBank/DDBJ whole genome shotgun (WGS) entry which is preliminary data.</text>
</comment>
<protein>
    <recommendedName>
        <fullName evidence="5">CHAT domain-containing protein</fullName>
    </recommendedName>
</protein>
<dbReference type="Proteomes" id="UP000265619">
    <property type="component" value="Unassembled WGS sequence"/>
</dbReference>
<feature type="signal peptide" evidence="2">
    <location>
        <begin position="1"/>
        <end position="25"/>
    </location>
</feature>
<evidence type="ECO:0000313" key="3">
    <source>
        <dbReference type="EMBL" id="RIX77368.1"/>
    </source>
</evidence>
<feature type="chain" id="PRO_5040899697" description="CHAT domain-containing protein" evidence="2">
    <location>
        <begin position="26"/>
        <end position="706"/>
    </location>
</feature>
<sequence length="706" mass="75829">MARRSLLGWLSGGAALASLPAALVACGGGGGGGGGGLPLPIGQGQGPATPPATPDTPGNPPDAPISDAERLDTLRDVTRKGFELRTGRTRLAFVEALAAYMATLPAYRETGVDTETLTAWGHFRDGRVHLVSANRNMAAPGAVPVSADAARHDAAFAAAAAPIELPSTENARVFHAFGLNLDRQQTVAVLGRMLTDGGYLLRDGTRGDARISTLREVSGDGFFYINTHGGASARVSDRDDAAPEMYSLQSSTQVSEVLEAMPDFKDDLDHWRLTYYTADIFELEGYGEGDPVKQTRYGITAKFVHRYWSFPAHSIVFINACSSARTSERRWSGTFMDACHAKGAAVYLGWNETVSTAGADTAPRYFVDRLLGANKELRESPEQRPFAWDLVMQDMKKKGLTIDPETRAELLAKPRAGQPATHVLAPTIRRLQVSEYADELTLFGGFGSVPGEVEIDSTVRTVKSWAHDRIVCDLPRTGAGSGGGVFVRVGRRRSNVRQLTVWKIPLTTQWVHQIYPALKVDGNGLLRLRADVGPHRELPGEVPRTPEVHAIGTRDSTFHQVASGSQPKDANCSISWSGTQDFPGIPENGAPEPAAVIMCHLKIDTRNHDAWLGLALGLRDPKTSGLNESDCGHADKVVAPFGLLDGTEDFARPDMPEAGTPYAIPALALKLGSGFESPAHTHHDDELTLHIGACTPQWPPLPDAAV</sequence>
<reference evidence="3 4" key="1">
    <citation type="submission" date="2018-09" db="EMBL/GenBank/DDBJ databases">
        <title>Acidovorax cavernicola nov. sp. isolated from Gruta de las Maravillas (Aracena, Spain).</title>
        <authorList>
            <person name="Jurado V."/>
            <person name="Gutierrez-Patricio S."/>
            <person name="Gonzalez-Pimentel J.L."/>
            <person name="Miller A.Z."/>
            <person name="Laiz L."/>
            <person name="Saiz-Jimenez C."/>
        </authorList>
    </citation>
    <scope>NUCLEOTIDE SEQUENCE [LARGE SCALE GENOMIC DNA]</scope>
    <source>
        <strain evidence="3 4">1011MAR4D40.2</strain>
    </source>
</reference>
<dbReference type="EMBL" id="QXMN01000025">
    <property type="protein sequence ID" value="RIX77368.1"/>
    <property type="molecule type" value="Genomic_DNA"/>
</dbReference>
<gene>
    <name evidence="3" type="ORF">D3H34_19330</name>
</gene>